<accession>A0A9Q0LQ01</accession>
<gene>
    <name evidence="2" type="ORF">M0811_06642</name>
</gene>
<dbReference type="InterPro" id="IPR018958">
    <property type="entry name" value="Knr4/Smi1-like_dom"/>
</dbReference>
<keyword evidence="3" id="KW-1185">Reference proteome</keyword>
<evidence type="ECO:0000313" key="2">
    <source>
        <dbReference type="EMBL" id="KAJ5075780.1"/>
    </source>
</evidence>
<evidence type="ECO:0000313" key="3">
    <source>
        <dbReference type="Proteomes" id="UP001149090"/>
    </source>
</evidence>
<dbReference type="InterPro" id="IPR037883">
    <property type="entry name" value="Knr4/Smi1-like_sf"/>
</dbReference>
<comment type="caution">
    <text evidence="2">The sequence shown here is derived from an EMBL/GenBank/DDBJ whole genome shotgun (WGS) entry which is preliminary data.</text>
</comment>
<dbReference type="EMBL" id="JAPDFW010000063">
    <property type="protein sequence ID" value="KAJ5075780.1"/>
    <property type="molecule type" value="Genomic_DNA"/>
</dbReference>
<dbReference type="PANTHER" id="PTHR32011:SF2">
    <property type="entry name" value="OS08G0472400 PROTEIN"/>
    <property type="match status" value="1"/>
</dbReference>
<dbReference type="Proteomes" id="UP001149090">
    <property type="component" value="Unassembled WGS sequence"/>
</dbReference>
<sequence>MNTVEYFLTPIFGLKIILGENLSIEKFEQKIKSLDSTAEWSKDKMIFYFRRELLLQKLELKVCDSYYEDYLSETQGYMLITEPTLIGQNIKLGYTSEDLKEENVGQEKIGDEEKAKVEVVAKRLISLSEKEINPKVEQEKIEKIKNFYEQFFGEKVDEKIQIQWFNLVYVSLVKPELKFGEYSPDFVEWFRKYMENKWKEENKWVEKPLSLQDISEIEEKWKIKFSDEYRDFLQRLHTCSKKEVNYRYIYSEDSDFEYDQNAPDYQQKEEEYHEKHHIPVETHWIIDWKCDDEKVFDPIEQKFQRPRQGLEFDIENNDFWMDSWGECPDDMVDRLEKFWEIFSNAPKLIPVYSHRYAFSQEQTNCKAIISVHQSDIIVYGSNLATYLQNEFCGTNEEISDELMEEVYSVPFWGEIIQNN</sequence>
<dbReference type="SUPFAM" id="SSF160631">
    <property type="entry name" value="SMI1/KNR4-like"/>
    <property type="match status" value="1"/>
</dbReference>
<dbReference type="PANTHER" id="PTHR32011">
    <property type="entry name" value="OS08G0472400 PROTEIN"/>
    <property type="match status" value="1"/>
</dbReference>
<dbReference type="SMART" id="SM00860">
    <property type="entry name" value="SMI1_KNR4"/>
    <property type="match status" value="1"/>
</dbReference>
<dbReference type="AlphaFoldDB" id="A0A9Q0LQ01"/>
<name>A0A9Q0LQ01_ANAIG</name>
<dbReference type="Pfam" id="PF09346">
    <property type="entry name" value="SMI1_KNR4"/>
    <property type="match status" value="1"/>
</dbReference>
<feature type="domain" description="Knr4/Smi1-like" evidence="1">
    <location>
        <begin position="208"/>
        <end position="389"/>
    </location>
</feature>
<reference evidence="2" key="1">
    <citation type="submission" date="2022-10" db="EMBL/GenBank/DDBJ databases">
        <title>Novel sulphate-reducing endosymbionts in the free-living metamonad Anaeramoeba.</title>
        <authorList>
            <person name="Jerlstrom-Hultqvist J."/>
            <person name="Cepicka I."/>
            <person name="Gallot-Lavallee L."/>
            <person name="Salas-Leiva D."/>
            <person name="Curtis B.A."/>
            <person name="Zahonova K."/>
            <person name="Pipaliya S."/>
            <person name="Dacks J."/>
            <person name="Roger A.J."/>
        </authorList>
    </citation>
    <scope>NUCLEOTIDE SEQUENCE</scope>
    <source>
        <strain evidence="2">BMAN</strain>
    </source>
</reference>
<organism evidence="2 3">
    <name type="scientific">Anaeramoeba ignava</name>
    <name type="common">Anaerobic marine amoeba</name>
    <dbReference type="NCBI Taxonomy" id="1746090"/>
    <lineage>
        <taxon>Eukaryota</taxon>
        <taxon>Metamonada</taxon>
        <taxon>Anaeramoebidae</taxon>
        <taxon>Anaeramoeba</taxon>
    </lineage>
</organism>
<protein>
    <recommendedName>
        <fullName evidence="1">Knr4/Smi1-like domain-containing protein</fullName>
    </recommendedName>
</protein>
<proteinExistence type="predicted"/>
<evidence type="ECO:0000259" key="1">
    <source>
        <dbReference type="SMART" id="SM00860"/>
    </source>
</evidence>
<dbReference type="Gene3D" id="3.40.1580.10">
    <property type="entry name" value="SMI1/KNR4-like"/>
    <property type="match status" value="1"/>
</dbReference>
<dbReference type="OrthoDB" id="1921190at2759"/>